<dbReference type="AlphaFoldDB" id="A0A5B7J201"/>
<comment type="caution">
    <text evidence="1">The sequence shown here is derived from an EMBL/GenBank/DDBJ whole genome shotgun (WGS) entry which is preliminary data.</text>
</comment>
<sequence length="72" mass="7883">MQDSVECSSVEIEVCRASVGRQQAQRGAPNDPAEALVTLSRPFCVADRRDGAAERMAIGALRRRKRKALNGR</sequence>
<reference evidence="1 2" key="1">
    <citation type="submission" date="2019-05" db="EMBL/GenBank/DDBJ databases">
        <title>Another draft genome of Portunus trituberculatus and its Hox gene families provides insights of decapod evolution.</title>
        <authorList>
            <person name="Jeong J.-H."/>
            <person name="Song I."/>
            <person name="Kim S."/>
            <person name="Choi T."/>
            <person name="Kim D."/>
            <person name="Ryu S."/>
            <person name="Kim W."/>
        </authorList>
    </citation>
    <scope>NUCLEOTIDE SEQUENCE [LARGE SCALE GENOMIC DNA]</scope>
    <source>
        <tissue evidence="1">Muscle</tissue>
    </source>
</reference>
<protein>
    <submittedName>
        <fullName evidence="1">Uncharacterized protein</fullName>
    </submittedName>
</protein>
<accession>A0A5B7J201</accession>
<evidence type="ECO:0000313" key="1">
    <source>
        <dbReference type="EMBL" id="MPC88523.1"/>
    </source>
</evidence>
<gene>
    <name evidence="1" type="ORF">E2C01_083429</name>
</gene>
<organism evidence="1 2">
    <name type="scientific">Portunus trituberculatus</name>
    <name type="common">Swimming crab</name>
    <name type="synonym">Neptunus trituberculatus</name>
    <dbReference type="NCBI Taxonomy" id="210409"/>
    <lineage>
        <taxon>Eukaryota</taxon>
        <taxon>Metazoa</taxon>
        <taxon>Ecdysozoa</taxon>
        <taxon>Arthropoda</taxon>
        <taxon>Crustacea</taxon>
        <taxon>Multicrustacea</taxon>
        <taxon>Malacostraca</taxon>
        <taxon>Eumalacostraca</taxon>
        <taxon>Eucarida</taxon>
        <taxon>Decapoda</taxon>
        <taxon>Pleocyemata</taxon>
        <taxon>Brachyura</taxon>
        <taxon>Eubrachyura</taxon>
        <taxon>Portunoidea</taxon>
        <taxon>Portunidae</taxon>
        <taxon>Portuninae</taxon>
        <taxon>Portunus</taxon>
    </lineage>
</organism>
<dbReference type="Proteomes" id="UP000324222">
    <property type="component" value="Unassembled WGS sequence"/>
</dbReference>
<name>A0A5B7J201_PORTR</name>
<evidence type="ECO:0000313" key="2">
    <source>
        <dbReference type="Proteomes" id="UP000324222"/>
    </source>
</evidence>
<keyword evidence="2" id="KW-1185">Reference proteome</keyword>
<dbReference type="EMBL" id="VSRR010078063">
    <property type="protein sequence ID" value="MPC88523.1"/>
    <property type="molecule type" value="Genomic_DNA"/>
</dbReference>
<proteinExistence type="predicted"/>